<comment type="caution">
    <text evidence="1">The sequence shown here is derived from an EMBL/GenBank/DDBJ whole genome shotgun (WGS) entry which is preliminary data.</text>
</comment>
<evidence type="ECO:0008006" key="3">
    <source>
        <dbReference type="Google" id="ProtNLM"/>
    </source>
</evidence>
<evidence type="ECO:0000313" key="2">
    <source>
        <dbReference type="Proteomes" id="UP000731465"/>
    </source>
</evidence>
<name>A0ABS7DHX5_9GAMM</name>
<sequence>MISKAINYYKVNKNSFDEQFRIRLHRSLSWLKKARIFYTESEENLDFTFISLWISFNAIYGRDLCGSLKEGDKERFKTFIRDICYLDTEKSLNNIVWNKFSKCINMILKNHYTYQKYWDYVNGDKYAENWEESFKNINNVAIGCLEKQDTETLLALVFDRLYTIRNQLVHGGATCGSVKNRIQIDDGAEFLMEIIPQMLIIMMKYPDKSENWGKPFYPPIKE</sequence>
<evidence type="ECO:0000313" key="1">
    <source>
        <dbReference type="EMBL" id="MBW7570896.1"/>
    </source>
</evidence>
<dbReference type="EMBL" id="JAGFNY010000035">
    <property type="protein sequence ID" value="MBW7570896.1"/>
    <property type="molecule type" value="Genomic_DNA"/>
</dbReference>
<proteinExistence type="predicted"/>
<gene>
    <name evidence="1" type="ORF">J5V48_08315</name>
</gene>
<reference evidence="1 2" key="1">
    <citation type="submission" date="2021-03" db="EMBL/GenBank/DDBJ databases">
        <title>Succinivibrio sp. nov. isolated from feces of cow.</title>
        <authorList>
            <person name="Choi J.-Y."/>
        </authorList>
    </citation>
    <scope>NUCLEOTIDE SEQUENCE [LARGE SCALE GENOMIC DNA]</scope>
    <source>
        <strain evidence="1 2">AGMB01872</strain>
    </source>
</reference>
<dbReference type="Proteomes" id="UP000731465">
    <property type="component" value="Unassembled WGS sequence"/>
</dbReference>
<accession>A0ABS7DHX5</accession>
<dbReference type="RefSeq" id="WP_219938121.1">
    <property type="nucleotide sequence ID" value="NZ_JAGFNY010000035.1"/>
</dbReference>
<protein>
    <recommendedName>
        <fullName evidence="3">Apea-like HEPN domain-containing protein</fullName>
    </recommendedName>
</protein>
<organism evidence="1 2">
    <name type="scientific">Succinivibrio faecicola</name>
    <dbReference type="NCBI Taxonomy" id="2820300"/>
    <lineage>
        <taxon>Bacteria</taxon>
        <taxon>Pseudomonadati</taxon>
        <taxon>Pseudomonadota</taxon>
        <taxon>Gammaproteobacteria</taxon>
        <taxon>Aeromonadales</taxon>
        <taxon>Succinivibrionaceae</taxon>
        <taxon>Succinivibrio</taxon>
    </lineage>
</organism>
<keyword evidence="2" id="KW-1185">Reference proteome</keyword>